<feature type="compositionally biased region" description="Low complexity" evidence="1">
    <location>
        <begin position="402"/>
        <end position="415"/>
    </location>
</feature>
<proteinExistence type="predicted"/>
<dbReference type="PANTHER" id="PTHR23308">
    <property type="entry name" value="NUCLEAR INHIBITOR OF PROTEIN PHOSPHATASE-1"/>
    <property type="match status" value="1"/>
</dbReference>
<gene>
    <name evidence="4" type="ORF">PCOR1329_LOCUS73518</name>
</gene>
<dbReference type="Pfam" id="PF00498">
    <property type="entry name" value="FHA"/>
    <property type="match status" value="2"/>
</dbReference>
<protein>
    <recommendedName>
        <fullName evidence="3">FHA domain-containing protein</fullName>
    </recommendedName>
</protein>
<dbReference type="EMBL" id="CAUYUJ010019904">
    <property type="protein sequence ID" value="CAK0894479.1"/>
    <property type="molecule type" value="Genomic_DNA"/>
</dbReference>
<keyword evidence="2" id="KW-0732">Signal</keyword>
<dbReference type="CDD" id="cd00060">
    <property type="entry name" value="FHA"/>
    <property type="match status" value="2"/>
</dbReference>
<feature type="chain" id="PRO_5047086733" description="FHA domain-containing protein" evidence="2">
    <location>
        <begin position="20"/>
        <end position="855"/>
    </location>
</feature>
<keyword evidence="5" id="KW-1185">Reference proteome</keyword>
<dbReference type="InterPro" id="IPR000253">
    <property type="entry name" value="FHA_dom"/>
</dbReference>
<feature type="compositionally biased region" description="Low complexity" evidence="1">
    <location>
        <begin position="688"/>
        <end position="701"/>
    </location>
</feature>
<sequence>MPTFLSLALQLGFAAEGCAEPEGASARTLGGARAAASADPSQWLPQLCLSEGVPAMLLPLAPTCATLRRLLARGCAPAPIAKPLGEACRFLAAAGRPERQMELALAVHSGGAEAQPFESFCAGARAVLAALCEGKSPRLAAAPPVQAALAQLQQGIDDLVGLSREVWELHAYFVFLDVKGDCALLETVAAQLCRALGCSAEGLVACAERTERWVEEALVMLAEQGGSEALEKRHAEALSQWRSAWVEPMRQSPELQRRLALRDKDGEPGEWFWARHFQQLGSVPWADFIIGFQDFFLRGRCPVDIADQLRAELDPQSSHIIRCSDWKTLAGKHDAVTSLIDSLLERVLEDVARRIYRSRPLDCGLLLGAAAFHARATPEASPAAAPPSDLPRRPPWRPLPPCAGDLLAGAGPAGPVEDDRAGLANGGALERVLEGAEPRLQISSAIPTPPDHSRGGGPPQESGHIAWDRFCAELCGERPCWWNLGRRPSARQRGLQARALATVSSSLACTRQALVLRVVAGSLAGSRPVLQMRGARGAGPAGGEAPGAEEASQLPAVVISANGTHVSGVAQFGRDAAKKTAQSPDLPMAEPIASRSHFSVVYEPAVDRYFLMDAGSKWGTFVKVTEPHSVSCGDWFHVGKAEFVVRHCGGGCPRHQRGARCGRGPLAERQPQGARAGAPDAHLEETGGAAPEAERGAPWARHSAGRPGCSAPWHPAPATALPVPPLEIDFVAGPRMGEKLVLTDRVSTLGRSDAATVQVSDAALASVSRVHCVLEYRGSRWRLRDSGSTNGTWRRLSCVLQPSVPVPLRPGTSVLAGTHEFIVEEAELTHWWLPSTACGVLDGMQQHERHAAVLG</sequence>
<dbReference type="SMART" id="SM00240">
    <property type="entry name" value="FHA"/>
    <property type="match status" value="2"/>
</dbReference>
<organism evidence="4 5">
    <name type="scientific">Prorocentrum cordatum</name>
    <dbReference type="NCBI Taxonomy" id="2364126"/>
    <lineage>
        <taxon>Eukaryota</taxon>
        <taxon>Sar</taxon>
        <taxon>Alveolata</taxon>
        <taxon>Dinophyceae</taxon>
        <taxon>Prorocentrales</taxon>
        <taxon>Prorocentraceae</taxon>
        <taxon>Prorocentrum</taxon>
    </lineage>
</organism>
<evidence type="ECO:0000256" key="2">
    <source>
        <dbReference type="SAM" id="SignalP"/>
    </source>
</evidence>
<name>A0ABN9X8W4_9DINO</name>
<reference evidence="4" key="1">
    <citation type="submission" date="2023-10" db="EMBL/GenBank/DDBJ databases">
        <authorList>
            <person name="Chen Y."/>
            <person name="Shah S."/>
            <person name="Dougan E. K."/>
            <person name="Thang M."/>
            <person name="Chan C."/>
        </authorList>
    </citation>
    <scope>NUCLEOTIDE SEQUENCE [LARGE SCALE GENOMIC DNA]</scope>
</reference>
<dbReference type="InterPro" id="IPR050923">
    <property type="entry name" value="Cell_Proc_Reg/RNA_Proc"/>
</dbReference>
<dbReference type="InterPro" id="IPR008984">
    <property type="entry name" value="SMAD_FHA_dom_sf"/>
</dbReference>
<evidence type="ECO:0000256" key="1">
    <source>
        <dbReference type="SAM" id="MobiDB-lite"/>
    </source>
</evidence>
<feature type="region of interest" description="Disordered" evidence="1">
    <location>
        <begin position="378"/>
        <end position="422"/>
    </location>
</feature>
<dbReference type="PROSITE" id="PS50006">
    <property type="entry name" value="FHA_DOMAIN"/>
    <property type="match status" value="2"/>
</dbReference>
<feature type="domain" description="FHA" evidence="3">
    <location>
        <begin position="747"/>
        <end position="793"/>
    </location>
</feature>
<comment type="caution">
    <text evidence="4">The sequence shown here is derived from an EMBL/GenBank/DDBJ whole genome shotgun (WGS) entry which is preliminary data.</text>
</comment>
<dbReference type="Gene3D" id="2.60.200.20">
    <property type="match status" value="2"/>
</dbReference>
<accession>A0ABN9X8W4</accession>
<dbReference type="SUPFAM" id="SSF49879">
    <property type="entry name" value="SMAD/FHA domain"/>
    <property type="match status" value="2"/>
</dbReference>
<feature type="region of interest" description="Disordered" evidence="1">
    <location>
        <begin position="654"/>
        <end position="713"/>
    </location>
</feature>
<dbReference type="Proteomes" id="UP001189429">
    <property type="component" value="Unassembled WGS sequence"/>
</dbReference>
<evidence type="ECO:0000313" key="5">
    <source>
        <dbReference type="Proteomes" id="UP001189429"/>
    </source>
</evidence>
<evidence type="ECO:0000259" key="3">
    <source>
        <dbReference type="PROSITE" id="PS50006"/>
    </source>
</evidence>
<feature type="signal peptide" evidence="2">
    <location>
        <begin position="1"/>
        <end position="19"/>
    </location>
</feature>
<evidence type="ECO:0000313" key="4">
    <source>
        <dbReference type="EMBL" id="CAK0894479.1"/>
    </source>
</evidence>
<feature type="domain" description="FHA" evidence="3">
    <location>
        <begin position="570"/>
        <end position="622"/>
    </location>
</feature>